<reference evidence="2" key="2">
    <citation type="submission" date="2015-01" db="EMBL/GenBank/DDBJ databases">
        <title>Evolutionary Origins and Diversification of the Mycorrhizal Mutualists.</title>
        <authorList>
            <consortium name="DOE Joint Genome Institute"/>
            <consortium name="Mycorrhizal Genomics Consortium"/>
            <person name="Kohler A."/>
            <person name="Kuo A."/>
            <person name="Nagy L.G."/>
            <person name="Floudas D."/>
            <person name="Copeland A."/>
            <person name="Barry K.W."/>
            <person name="Cichocki N."/>
            <person name="Veneault-Fourrey C."/>
            <person name="LaButti K."/>
            <person name="Lindquist E.A."/>
            <person name="Lipzen A."/>
            <person name="Lundell T."/>
            <person name="Morin E."/>
            <person name="Murat C."/>
            <person name="Riley R."/>
            <person name="Ohm R."/>
            <person name="Sun H."/>
            <person name="Tunlid A."/>
            <person name="Henrissat B."/>
            <person name="Grigoriev I.V."/>
            <person name="Hibbett D.S."/>
            <person name="Martin F."/>
        </authorList>
    </citation>
    <scope>NUCLEOTIDE SEQUENCE [LARGE SCALE GENOMIC DNA]</scope>
    <source>
        <strain evidence="2">Ve08.2h10</strain>
    </source>
</reference>
<organism evidence="1 2">
    <name type="scientific">Paxillus rubicundulus Ve08.2h10</name>
    <dbReference type="NCBI Taxonomy" id="930991"/>
    <lineage>
        <taxon>Eukaryota</taxon>
        <taxon>Fungi</taxon>
        <taxon>Dikarya</taxon>
        <taxon>Basidiomycota</taxon>
        <taxon>Agaricomycotina</taxon>
        <taxon>Agaricomycetes</taxon>
        <taxon>Agaricomycetidae</taxon>
        <taxon>Boletales</taxon>
        <taxon>Paxilineae</taxon>
        <taxon>Paxillaceae</taxon>
        <taxon>Paxillus</taxon>
    </lineage>
</organism>
<dbReference type="AlphaFoldDB" id="A0A0D0E0Z3"/>
<reference evidence="1 2" key="1">
    <citation type="submission" date="2014-04" db="EMBL/GenBank/DDBJ databases">
        <authorList>
            <consortium name="DOE Joint Genome Institute"/>
            <person name="Kuo A."/>
            <person name="Kohler A."/>
            <person name="Jargeat P."/>
            <person name="Nagy L.G."/>
            <person name="Floudas D."/>
            <person name="Copeland A."/>
            <person name="Barry K.W."/>
            <person name="Cichocki N."/>
            <person name="Veneault-Fourrey C."/>
            <person name="LaButti K."/>
            <person name="Lindquist E.A."/>
            <person name="Lipzen A."/>
            <person name="Lundell T."/>
            <person name="Morin E."/>
            <person name="Murat C."/>
            <person name="Sun H."/>
            <person name="Tunlid A."/>
            <person name="Henrissat B."/>
            <person name="Grigoriev I.V."/>
            <person name="Hibbett D.S."/>
            <person name="Martin F."/>
            <person name="Nordberg H.P."/>
            <person name="Cantor M.N."/>
            <person name="Hua S.X."/>
        </authorList>
    </citation>
    <scope>NUCLEOTIDE SEQUENCE [LARGE SCALE GENOMIC DNA]</scope>
    <source>
        <strain evidence="1 2">Ve08.2h10</strain>
    </source>
</reference>
<evidence type="ECO:0000313" key="1">
    <source>
        <dbReference type="EMBL" id="KIK93714.1"/>
    </source>
</evidence>
<dbReference type="HOGENOM" id="CLU_198675_0_0_1"/>
<dbReference type="Proteomes" id="UP000054538">
    <property type="component" value="Unassembled WGS sequence"/>
</dbReference>
<gene>
    <name evidence="1" type="ORF">PAXRUDRAFT_144465</name>
</gene>
<dbReference type="OrthoDB" id="2986975at2759"/>
<proteinExistence type="predicted"/>
<sequence length="56" mass="6259">MVTFNVETDLDVANSAHGVLTGIFLNNCESKYSPMEAEVKLNYPPVYILVKLSRRA</sequence>
<evidence type="ECO:0000313" key="2">
    <source>
        <dbReference type="Proteomes" id="UP000054538"/>
    </source>
</evidence>
<keyword evidence="2" id="KW-1185">Reference proteome</keyword>
<protein>
    <submittedName>
        <fullName evidence="1">Uncharacterized protein</fullName>
    </submittedName>
</protein>
<name>A0A0D0E0Z3_9AGAM</name>
<dbReference type="InParanoid" id="A0A0D0E0Z3"/>
<dbReference type="EMBL" id="KN825163">
    <property type="protein sequence ID" value="KIK93714.1"/>
    <property type="molecule type" value="Genomic_DNA"/>
</dbReference>
<accession>A0A0D0E0Z3</accession>